<name>M2ABS3_9BACT</name>
<protein>
    <submittedName>
        <fullName evidence="1">Uncharacterized protein</fullName>
    </submittedName>
</protein>
<dbReference type="RefSeq" id="WP_008660779.1">
    <property type="nucleotide sequence ID" value="NZ_ANMO01000224.1"/>
</dbReference>
<proteinExistence type="predicted"/>
<evidence type="ECO:0000313" key="1">
    <source>
        <dbReference type="EMBL" id="EMB14215.1"/>
    </source>
</evidence>
<accession>M2ABS3</accession>
<keyword evidence="2" id="KW-1185">Reference proteome</keyword>
<reference evidence="1" key="2">
    <citation type="journal article" date="2013" name="Mar. Genomics">
        <title>Expression of sulfatases in Rhodopirellula baltica and the diversity of sulfatases in the genus Rhodopirellula.</title>
        <authorList>
            <person name="Wegner C.E."/>
            <person name="Richter-Heitmann T."/>
            <person name="Klindworth A."/>
            <person name="Klockow C."/>
            <person name="Richter M."/>
            <person name="Achstetter T."/>
            <person name="Glockner F.O."/>
            <person name="Harder J."/>
        </authorList>
    </citation>
    <scope>NUCLEOTIDE SEQUENCE [LARGE SCALE GENOMIC DNA]</scope>
    <source>
        <strain evidence="1">6C</strain>
    </source>
</reference>
<dbReference type="AlphaFoldDB" id="M2ABS3"/>
<gene>
    <name evidence="1" type="ORF">RE6C_05061</name>
</gene>
<comment type="caution">
    <text evidence="1">The sequence shown here is derived from an EMBL/GenBank/DDBJ whole genome shotgun (WGS) entry which is preliminary data.</text>
</comment>
<dbReference type="Proteomes" id="UP000011529">
    <property type="component" value="Unassembled WGS sequence"/>
</dbReference>
<reference evidence="1" key="1">
    <citation type="submission" date="2012-11" db="EMBL/GenBank/DDBJ databases">
        <title>Permanent draft genomes of Rhodopirellula europaea strain SH398 and 6C.</title>
        <authorList>
            <person name="Richter M."/>
            <person name="Richter-Heitmann T."/>
            <person name="Frank C."/>
            <person name="Harder J."/>
            <person name="Glockner F.O."/>
        </authorList>
    </citation>
    <scope>NUCLEOTIDE SEQUENCE</scope>
    <source>
        <strain evidence="1">6C</strain>
    </source>
</reference>
<sequence>MPSGWALLQRQQIENLSGRNVHDWRCTEMAFESPDEENPVWRHESVDAMQCAVVDLLIDKVWQRFHTLPGDDPHSNGIVVRDAPGTQELVEANTSIYRNHLDSRLPRGLIQSIDTTADSYGAIGCVTMQIGQDIVSLSAGEVYESADGGYRIADFDESVLVRLNGRHPRG</sequence>
<dbReference type="EMBL" id="ANMO01000224">
    <property type="protein sequence ID" value="EMB14215.1"/>
    <property type="molecule type" value="Genomic_DNA"/>
</dbReference>
<evidence type="ECO:0000313" key="2">
    <source>
        <dbReference type="Proteomes" id="UP000011529"/>
    </source>
</evidence>
<dbReference type="PATRIC" id="fig|1263867.3.peg.5418"/>
<organism evidence="1 2">
    <name type="scientific">Rhodopirellula europaea 6C</name>
    <dbReference type="NCBI Taxonomy" id="1263867"/>
    <lineage>
        <taxon>Bacteria</taxon>
        <taxon>Pseudomonadati</taxon>
        <taxon>Planctomycetota</taxon>
        <taxon>Planctomycetia</taxon>
        <taxon>Pirellulales</taxon>
        <taxon>Pirellulaceae</taxon>
        <taxon>Rhodopirellula</taxon>
    </lineage>
</organism>